<protein>
    <submittedName>
        <fullName evidence="1">Uncharacterized protein</fullName>
    </submittedName>
</protein>
<name>A0A8K0GPZ5_9ROSA</name>
<sequence>MAVSLSSQVFNLWTTAIGANLVRMSLPGFCWWARCAPVLVAADVVEVRSLAEGFALVAIVGTSSEI</sequence>
<accession>A0A8K0GPZ5</accession>
<evidence type="ECO:0000313" key="1">
    <source>
        <dbReference type="EMBL" id="KAF3432508.1"/>
    </source>
</evidence>
<gene>
    <name evidence="1" type="ORF">FNV43_RR27248</name>
</gene>
<organism evidence="1 2">
    <name type="scientific">Rhamnella rubrinervis</name>
    <dbReference type="NCBI Taxonomy" id="2594499"/>
    <lineage>
        <taxon>Eukaryota</taxon>
        <taxon>Viridiplantae</taxon>
        <taxon>Streptophyta</taxon>
        <taxon>Embryophyta</taxon>
        <taxon>Tracheophyta</taxon>
        <taxon>Spermatophyta</taxon>
        <taxon>Magnoliopsida</taxon>
        <taxon>eudicotyledons</taxon>
        <taxon>Gunneridae</taxon>
        <taxon>Pentapetalae</taxon>
        <taxon>rosids</taxon>
        <taxon>fabids</taxon>
        <taxon>Rosales</taxon>
        <taxon>Rhamnaceae</taxon>
        <taxon>rhamnoid group</taxon>
        <taxon>Rhamneae</taxon>
        <taxon>Rhamnella</taxon>
    </lineage>
</organism>
<proteinExistence type="predicted"/>
<dbReference type="Proteomes" id="UP000796880">
    <property type="component" value="Unassembled WGS sequence"/>
</dbReference>
<comment type="caution">
    <text evidence="1">The sequence shown here is derived from an EMBL/GenBank/DDBJ whole genome shotgun (WGS) entry which is preliminary data.</text>
</comment>
<reference evidence="1" key="1">
    <citation type="submission" date="2020-03" db="EMBL/GenBank/DDBJ databases">
        <title>A high-quality chromosome-level genome assembly of a woody plant with both climbing and erect habits, Rhamnella rubrinervis.</title>
        <authorList>
            <person name="Lu Z."/>
            <person name="Yang Y."/>
            <person name="Zhu X."/>
            <person name="Sun Y."/>
        </authorList>
    </citation>
    <scope>NUCLEOTIDE SEQUENCE</scope>
    <source>
        <strain evidence="1">BYM</strain>
        <tissue evidence="1">Leaf</tissue>
    </source>
</reference>
<dbReference type="EMBL" id="VOIH02000012">
    <property type="protein sequence ID" value="KAF3432508.1"/>
    <property type="molecule type" value="Genomic_DNA"/>
</dbReference>
<dbReference type="AlphaFoldDB" id="A0A8K0GPZ5"/>
<evidence type="ECO:0000313" key="2">
    <source>
        <dbReference type="Proteomes" id="UP000796880"/>
    </source>
</evidence>
<keyword evidence="2" id="KW-1185">Reference proteome</keyword>